<dbReference type="FunFam" id="1.25.40.10:FF:001074">
    <property type="entry name" value="Pentatricopeptide repeat-containing protein, mitochondrial"/>
    <property type="match status" value="1"/>
</dbReference>
<comment type="similarity">
    <text evidence="1">Belongs to the PPR family. PCMP-H subfamily.</text>
</comment>
<evidence type="ECO:0000313" key="5">
    <source>
        <dbReference type="EMBL" id="EOA15746.1"/>
    </source>
</evidence>
<dbReference type="InterPro" id="IPR032867">
    <property type="entry name" value="DYW_dom"/>
</dbReference>
<feature type="repeat" description="PPR" evidence="3">
    <location>
        <begin position="254"/>
        <end position="288"/>
    </location>
</feature>
<dbReference type="SUPFAM" id="SSF48452">
    <property type="entry name" value="TPR-like"/>
    <property type="match status" value="2"/>
</dbReference>
<dbReference type="Pfam" id="PF01535">
    <property type="entry name" value="PPR"/>
    <property type="match status" value="6"/>
</dbReference>
<dbReference type="GO" id="GO:0003723">
    <property type="term" value="F:RNA binding"/>
    <property type="evidence" value="ECO:0007669"/>
    <property type="project" value="InterPro"/>
</dbReference>
<dbReference type="AlphaFoldDB" id="R0F314"/>
<dbReference type="FunFam" id="1.25.40.10:FF:001368">
    <property type="entry name" value="Pentatricopeptide repeat-containing protein At2g37320 family"/>
    <property type="match status" value="1"/>
</dbReference>
<feature type="repeat" description="PPR" evidence="3">
    <location>
        <begin position="222"/>
        <end position="252"/>
    </location>
</feature>
<dbReference type="KEGG" id="crb:17878221"/>
<dbReference type="FunFam" id="1.25.40.10:FF:000553">
    <property type="entry name" value="Pentatricopeptide repeat-containing protein, mitochondrial"/>
    <property type="match status" value="1"/>
</dbReference>
<feature type="repeat" description="PPR" evidence="3">
    <location>
        <begin position="324"/>
        <end position="354"/>
    </location>
</feature>
<feature type="repeat" description="PPR" evidence="3">
    <location>
        <begin position="355"/>
        <end position="389"/>
    </location>
</feature>
<dbReference type="PROSITE" id="PS51375">
    <property type="entry name" value="PPR"/>
    <property type="match status" value="6"/>
</dbReference>
<keyword evidence="6" id="KW-1185">Reference proteome</keyword>
<protein>
    <recommendedName>
        <fullName evidence="4">DYW domain-containing protein</fullName>
    </recommendedName>
</protein>
<feature type="repeat" description="PPR" evidence="3">
    <location>
        <begin position="129"/>
        <end position="159"/>
    </location>
</feature>
<dbReference type="InterPro" id="IPR002885">
    <property type="entry name" value="PPR_rpt"/>
</dbReference>
<dbReference type="InterPro" id="IPR011990">
    <property type="entry name" value="TPR-like_helical_dom_sf"/>
</dbReference>
<dbReference type="PANTHER" id="PTHR47926">
    <property type="entry name" value="PENTATRICOPEPTIDE REPEAT-CONTAINING PROTEIN"/>
    <property type="match status" value="1"/>
</dbReference>
<accession>R0F314</accession>
<dbReference type="GO" id="GO:0009451">
    <property type="term" value="P:RNA modification"/>
    <property type="evidence" value="ECO:0007669"/>
    <property type="project" value="InterPro"/>
</dbReference>
<feature type="repeat" description="PPR" evidence="3">
    <location>
        <begin position="160"/>
        <end position="194"/>
    </location>
</feature>
<sequence length="662" mass="75437">MLPRFNIYQPFKRCKFRFFSRSVVNPDAFLVGSSCLSSSCSSPEPSLVRSDNLTLQTTTEPSHRDHIFQLNKIIARCVRSGDIDGALKVFHGMRAKNTVTWNSLLVGISKDPSRMMEAHQLFDEIPEPDTFSYNIMLSCYVRNGNFEKAQSFFDLMPFKDAASWNTMITGYARRGELEKARELFYSMTEKNEVSWNAMISGYIECGDLEKASHLFRAAPFRGVVAWTAMITGYMKANKVELAEAVFKDMTVKKNLVTWNAMISGYVENSQPEDGLKLFRDMLEEGIRPNSSGLSSALLGCSELSALQLGRQIHQIVCKSTLCTDVTALTSVISMYCKCGELGDAWKLFKAMKKKDVVAWNAMISGYAQHGNAEKALSLFLEMRDNKIRPDWITFVAVLLACNHAGLVDIGMKYFDSMVRDYRVEPRPDHYTCMVDLLGRAGKLEEALKLIRSMPFRPHAAVFGTFLGACRVHKNSELAEFAAEKLLELDPRNAAGYVQLANIYASKKRWEDVARVRKRMKESSVVKVPGYSWIEIRNKVHHFRSSDRIHPELDSIHKKLNELEKKMKLAGYNPELEFDLHNVEEEQKEKLLLWHSEKLAVAFGCIKLPQGSQIQVFKNLRICGDCHKAIKFISEIEKREIMVRDTTRFHHFKNGSCSCGDYW</sequence>
<dbReference type="FunFam" id="1.25.40.10:FF:001531">
    <property type="entry name" value="Pentatricopeptide repeat-containing protein At4g16835, mitochondrial"/>
    <property type="match status" value="1"/>
</dbReference>
<evidence type="ECO:0000256" key="3">
    <source>
        <dbReference type="PROSITE-ProRule" id="PRU00708"/>
    </source>
</evidence>
<evidence type="ECO:0000259" key="4">
    <source>
        <dbReference type="Pfam" id="PF14432"/>
    </source>
</evidence>
<dbReference type="PANTHER" id="PTHR47926:SF410">
    <property type="entry name" value="(WILD MALAYSIAN BANANA) HYPOTHETICAL PROTEIN"/>
    <property type="match status" value="1"/>
</dbReference>
<dbReference type="Pfam" id="PF13041">
    <property type="entry name" value="PPR_2"/>
    <property type="match status" value="2"/>
</dbReference>
<dbReference type="eggNOG" id="KOG4197">
    <property type="taxonomic scope" value="Eukaryota"/>
</dbReference>
<dbReference type="Pfam" id="PF20431">
    <property type="entry name" value="E_motif"/>
    <property type="match status" value="1"/>
</dbReference>
<keyword evidence="2" id="KW-0677">Repeat</keyword>
<dbReference type="InterPro" id="IPR046960">
    <property type="entry name" value="PPR_At4g14850-like_plant"/>
</dbReference>
<name>R0F314_9BRAS</name>
<proteinExistence type="inferred from homology"/>
<dbReference type="Gene3D" id="1.25.40.10">
    <property type="entry name" value="Tetratricopeptide repeat domain"/>
    <property type="match status" value="5"/>
</dbReference>
<gene>
    <name evidence="5" type="ORF">CARUB_v10006791mg</name>
</gene>
<organism evidence="5 6">
    <name type="scientific">Capsella rubella</name>
    <dbReference type="NCBI Taxonomy" id="81985"/>
    <lineage>
        <taxon>Eukaryota</taxon>
        <taxon>Viridiplantae</taxon>
        <taxon>Streptophyta</taxon>
        <taxon>Embryophyta</taxon>
        <taxon>Tracheophyta</taxon>
        <taxon>Spermatophyta</taxon>
        <taxon>Magnoliopsida</taxon>
        <taxon>eudicotyledons</taxon>
        <taxon>Gunneridae</taxon>
        <taxon>Pentapetalae</taxon>
        <taxon>rosids</taxon>
        <taxon>malvids</taxon>
        <taxon>Brassicales</taxon>
        <taxon>Brassicaceae</taxon>
        <taxon>Camelineae</taxon>
        <taxon>Capsella</taxon>
    </lineage>
</organism>
<evidence type="ECO:0000256" key="2">
    <source>
        <dbReference type="ARBA" id="ARBA00022737"/>
    </source>
</evidence>
<evidence type="ECO:0000256" key="1">
    <source>
        <dbReference type="ARBA" id="ARBA00006643"/>
    </source>
</evidence>
<feature type="domain" description="DYW" evidence="4">
    <location>
        <begin position="570"/>
        <end position="662"/>
    </location>
</feature>
<dbReference type="InterPro" id="IPR046848">
    <property type="entry name" value="E_motif"/>
</dbReference>
<dbReference type="GO" id="GO:0008270">
    <property type="term" value="F:zinc ion binding"/>
    <property type="evidence" value="ECO:0007669"/>
    <property type="project" value="InterPro"/>
</dbReference>
<dbReference type="Proteomes" id="UP000029121">
    <property type="component" value="Unassembled WGS sequence"/>
</dbReference>
<evidence type="ECO:0000313" key="6">
    <source>
        <dbReference type="Proteomes" id="UP000029121"/>
    </source>
</evidence>
<dbReference type="NCBIfam" id="TIGR00756">
    <property type="entry name" value="PPR"/>
    <property type="match status" value="9"/>
</dbReference>
<dbReference type="EMBL" id="KB870811">
    <property type="protein sequence ID" value="EOA15746.1"/>
    <property type="molecule type" value="Genomic_DNA"/>
</dbReference>
<dbReference type="Pfam" id="PF14432">
    <property type="entry name" value="DYW_deaminase"/>
    <property type="match status" value="1"/>
</dbReference>
<dbReference type="OrthoDB" id="185373at2759"/>
<reference evidence="6" key="1">
    <citation type="journal article" date="2013" name="Nat. Genet.">
        <title>The Capsella rubella genome and the genomic consequences of rapid mating system evolution.</title>
        <authorList>
            <person name="Slotte T."/>
            <person name="Hazzouri K.M."/>
            <person name="Agren J.A."/>
            <person name="Koenig D."/>
            <person name="Maumus F."/>
            <person name="Guo Y.L."/>
            <person name="Steige K."/>
            <person name="Platts A.E."/>
            <person name="Escobar J.S."/>
            <person name="Newman L.K."/>
            <person name="Wang W."/>
            <person name="Mandakova T."/>
            <person name="Vello E."/>
            <person name="Smith L.M."/>
            <person name="Henz S.R."/>
            <person name="Steffen J."/>
            <person name="Takuno S."/>
            <person name="Brandvain Y."/>
            <person name="Coop G."/>
            <person name="Andolfatto P."/>
            <person name="Hu T.T."/>
            <person name="Blanchette M."/>
            <person name="Clark R.M."/>
            <person name="Quesneville H."/>
            <person name="Nordborg M."/>
            <person name="Gaut B.S."/>
            <person name="Lysak M.A."/>
            <person name="Jenkins J."/>
            <person name="Grimwood J."/>
            <person name="Chapman J."/>
            <person name="Prochnik S."/>
            <person name="Shu S."/>
            <person name="Rokhsar D."/>
            <person name="Schmutz J."/>
            <person name="Weigel D."/>
            <person name="Wright S.I."/>
        </authorList>
    </citation>
    <scope>NUCLEOTIDE SEQUENCE [LARGE SCALE GENOMIC DNA]</scope>
    <source>
        <strain evidence="6">cv. Monte Gargano</strain>
    </source>
</reference>